<evidence type="ECO:0000259" key="1">
    <source>
        <dbReference type="Pfam" id="PF12937"/>
    </source>
</evidence>
<name>A0A1Y2IZ31_TRAC3</name>
<dbReference type="SUPFAM" id="SSF52047">
    <property type="entry name" value="RNI-like"/>
    <property type="match status" value="1"/>
</dbReference>
<dbReference type="AlphaFoldDB" id="A0A1Y2IZ31"/>
<dbReference type="InterPro" id="IPR001810">
    <property type="entry name" value="F-box_dom"/>
</dbReference>
<proteinExistence type="predicted"/>
<dbReference type="Pfam" id="PF12937">
    <property type="entry name" value="F-box-like"/>
    <property type="match status" value="1"/>
</dbReference>
<evidence type="ECO:0000313" key="2">
    <source>
        <dbReference type="EMBL" id="OSD05481.1"/>
    </source>
</evidence>
<dbReference type="STRING" id="1353009.A0A1Y2IZ31"/>
<dbReference type="Gene3D" id="3.80.10.10">
    <property type="entry name" value="Ribonuclease Inhibitor"/>
    <property type="match status" value="1"/>
</dbReference>
<reference evidence="2 3" key="1">
    <citation type="journal article" date="2015" name="Biotechnol. Biofuels">
        <title>Enhanced degradation of softwood versus hardwood by the white-rot fungus Pycnoporus coccineus.</title>
        <authorList>
            <person name="Couturier M."/>
            <person name="Navarro D."/>
            <person name="Chevret D."/>
            <person name="Henrissat B."/>
            <person name="Piumi F."/>
            <person name="Ruiz-Duenas F.J."/>
            <person name="Martinez A.T."/>
            <person name="Grigoriev I.V."/>
            <person name="Riley R."/>
            <person name="Lipzen A."/>
            <person name="Berrin J.G."/>
            <person name="Master E.R."/>
            <person name="Rosso M.N."/>
        </authorList>
    </citation>
    <scope>NUCLEOTIDE SEQUENCE [LARGE SCALE GENOMIC DNA]</scope>
    <source>
        <strain evidence="2 3">BRFM310</strain>
    </source>
</reference>
<dbReference type="OrthoDB" id="3181669at2759"/>
<dbReference type="PANTHER" id="PTHR38926:SF5">
    <property type="entry name" value="F-BOX AND LEUCINE-RICH REPEAT PROTEIN 6"/>
    <property type="match status" value="1"/>
</dbReference>
<keyword evidence="3" id="KW-1185">Reference proteome</keyword>
<dbReference type="Proteomes" id="UP000193067">
    <property type="component" value="Unassembled WGS sequence"/>
</dbReference>
<dbReference type="InterPro" id="IPR032675">
    <property type="entry name" value="LRR_dom_sf"/>
</dbReference>
<gene>
    <name evidence="2" type="ORF">PYCCODRAFT_1432643</name>
</gene>
<dbReference type="EMBL" id="KZ084093">
    <property type="protein sequence ID" value="OSD05481.1"/>
    <property type="molecule type" value="Genomic_DNA"/>
</dbReference>
<feature type="domain" description="F-box" evidence="1">
    <location>
        <begin position="44"/>
        <end position="108"/>
    </location>
</feature>
<evidence type="ECO:0000313" key="3">
    <source>
        <dbReference type="Proteomes" id="UP000193067"/>
    </source>
</evidence>
<dbReference type="Gene3D" id="1.20.1280.50">
    <property type="match status" value="1"/>
</dbReference>
<organism evidence="2 3">
    <name type="scientific">Trametes coccinea (strain BRFM310)</name>
    <name type="common">Pycnoporus coccineus</name>
    <dbReference type="NCBI Taxonomy" id="1353009"/>
    <lineage>
        <taxon>Eukaryota</taxon>
        <taxon>Fungi</taxon>
        <taxon>Dikarya</taxon>
        <taxon>Basidiomycota</taxon>
        <taxon>Agaricomycotina</taxon>
        <taxon>Agaricomycetes</taxon>
        <taxon>Polyporales</taxon>
        <taxon>Polyporaceae</taxon>
        <taxon>Trametes</taxon>
    </lineage>
</organism>
<sequence length="575" mass="65658">MPADAQKGHVVLSAARKALEDDIAVHEQAIIDLKGRLNNMTTVARLPPELLSEIFLHLAEMSYNEVGSSYHPAYVSARFYAWVTVTHVCRSWRSVALSTPRLWGHIVLTRSSIVEDVLARSKKAPLRITGYLMSSHDEKAKMLKSIMQESSRIKELRLSGPASSFRDLFPKMMEPATILETVVLSDCSHGAPFINANDINQPMFRPELLPRMRELEIRRLIFRWDSYTLSPQITRLTLSGRLDSQSLLGTFGSLLSTLDQMPNLEHLELEDAIPRLPDTTKTLPAPERTLSFPRMRRLILVGTSLDCGNLLNHINVHSGMRPKVVCRGNNGSQELIRVFAAHVVRMDPLVTVQLSRGAYGGKLHVRGWQTLVEPTNPNPTVELQVDALACSALASYLVRDSKMFTKARVLRADAEDHDWRWKDVFAGMPDLRELSITGDPQDQFITAVSAPHKSKKHRPPTLVLPHLRVLKLTNTRLCSPDYDQPPEFLDRLEDWLIMRCNYNMPIDELHLTCCVNLTEEDVERLIEIVPYVKWDGIVEFESEEDDEEDEDDPYDYDDYDYDYYDDFYDDPWGIF</sequence>
<dbReference type="PANTHER" id="PTHR38926">
    <property type="entry name" value="F-BOX DOMAIN CONTAINING PROTEIN, EXPRESSED"/>
    <property type="match status" value="1"/>
</dbReference>
<accession>A0A1Y2IZ31</accession>
<protein>
    <recommendedName>
        <fullName evidence="1">F-box domain-containing protein</fullName>
    </recommendedName>
</protein>